<reference evidence="1 2" key="1">
    <citation type="submission" date="2019-02" db="EMBL/GenBank/DDBJ databases">
        <authorList>
            <consortium name="Pathogen Informatics"/>
        </authorList>
    </citation>
    <scope>NUCLEOTIDE SEQUENCE [LARGE SCALE GENOMIC DNA]</scope>
    <source>
        <strain evidence="1 2">3012STDY6756504</strain>
    </source>
</reference>
<sequence length="94" mass="10262">MRVSPPTDDELRANFDEMLASVCSGGGLRSATGLDMKTEDALWAIARAYPEVPDDLVAAARAAFAGQLDGTNARERREALARKIEELDRRGQTR</sequence>
<proteinExistence type="predicted"/>
<dbReference type="EMBL" id="LR215973">
    <property type="protein sequence ID" value="VFB01341.1"/>
    <property type="molecule type" value="Genomic_DNA"/>
</dbReference>
<dbReference type="AlphaFoldDB" id="A0A4U8W592"/>
<organism evidence="1 2">
    <name type="scientific">Nocardia cyriacigeorgica</name>
    <dbReference type="NCBI Taxonomy" id="135487"/>
    <lineage>
        <taxon>Bacteria</taxon>
        <taxon>Bacillati</taxon>
        <taxon>Actinomycetota</taxon>
        <taxon>Actinomycetes</taxon>
        <taxon>Mycobacteriales</taxon>
        <taxon>Nocardiaceae</taxon>
        <taxon>Nocardia</taxon>
    </lineage>
</organism>
<name>A0A4U8W592_9NOCA</name>
<dbReference type="Proteomes" id="UP000290439">
    <property type="component" value="Chromosome"/>
</dbReference>
<evidence type="ECO:0000313" key="2">
    <source>
        <dbReference type="Proteomes" id="UP000290439"/>
    </source>
</evidence>
<accession>A0A4U8W592</accession>
<dbReference type="RefSeq" id="WP_130918879.1">
    <property type="nucleotide sequence ID" value="NZ_JADLPI010000006.1"/>
</dbReference>
<evidence type="ECO:0000313" key="1">
    <source>
        <dbReference type="EMBL" id="VFB01341.1"/>
    </source>
</evidence>
<protein>
    <submittedName>
        <fullName evidence="1">Uncharacterized protein</fullName>
    </submittedName>
</protein>
<gene>
    <name evidence="1" type="ORF">NCTC10797_05159</name>
</gene>